<feature type="non-terminal residue" evidence="1">
    <location>
        <position position="1"/>
    </location>
</feature>
<evidence type="ECO:0000313" key="1">
    <source>
        <dbReference type="EMBL" id="MCI69366.1"/>
    </source>
</evidence>
<dbReference type="AlphaFoldDB" id="A0A392UAF7"/>
<evidence type="ECO:0000313" key="2">
    <source>
        <dbReference type="Proteomes" id="UP000265520"/>
    </source>
</evidence>
<accession>A0A392UAF7</accession>
<protein>
    <submittedName>
        <fullName evidence="1">Uncharacterized protein</fullName>
    </submittedName>
</protein>
<sequence>ARQSLAQGAPVSGARRARGYIFPCFICAAATGERK</sequence>
<organism evidence="1 2">
    <name type="scientific">Trifolium medium</name>
    <dbReference type="NCBI Taxonomy" id="97028"/>
    <lineage>
        <taxon>Eukaryota</taxon>
        <taxon>Viridiplantae</taxon>
        <taxon>Streptophyta</taxon>
        <taxon>Embryophyta</taxon>
        <taxon>Tracheophyta</taxon>
        <taxon>Spermatophyta</taxon>
        <taxon>Magnoliopsida</taxon>
        <taxon>eudicotyledons</taxon>
        <taxon>Gunneridae</taxon>
        <taxon>Pentapetalae</taxon>
        <taxon>rosids</taxon>
        <taxon>fabids</taxon>
        <taxon>Fabales</taxon>
        <taxon>Fabaceae</taxon>
        <taxon>Papilionoideae</taxon>
        <taxon>50 kb inversion clade</taxon>
        <taxon>NPAAA clade</taxon>
        <taxon>Hologalegina</taxon>
        <taxon>IRL clade</taxon>
        <taxon>Trifolieae</taxon>
        <taxon>Trifolium</taxon>
    </lineage>
</organism>
<keyword evidence="2" id="KW-1185">Reference proteome</keyword>
<dbReference type="EMBL" id="LXQA010754555">
    <property type="protein sequence ID" value="MCI69366.1"/>
    <property type="molecule type" value="Genomic_DNA"/>
</dbReference>
<dbReference type="Proteomes" id="UP000265520">
    <property type="component" value="Unassembled WGS sequence"/>
</dbReference>
<proteinExistence type="predicted"/>
<reference evidence="1 2" key="1">
    <citation type="journal article" date="2018" name="Front. Plant Sci.">
        <title>Red Clover (Trifolium pratense) and Zigzag Clover (T. medium) - A Picture of Genomic Similarities and Differences.</title>
        <authorList>
            <person name="Dluhosova J."/>
            <person name="Istvanek J."/>
            <person name="Nedelnik J."/>
            <person name="Repkova J."/>
        </authorList>
    </citation>
    <scope>NUCLEOTIDE SEQUENCE [LARGE SCALE GENOMIC DNA]</scope>
    <source>
        <strain evidence="2">cv. 10/8</strain>
        <tissue evidence="1">Leaf</tissue>
    </source>
</reference>
<comment type="caution">
    <text evidence="1">The sequence shown here is derived from an EMBL/GenBank/DDBJ whole genome shotgun (WGS) entry which is preliminary data.</text>
</comment>
<name>A0A392UAF7_9FABA</name>